<protein>
    <submittedName>
        <fullName evidence="1">Uncharacterized protein</fullName>
    </submittedName>
</protein>
<accession>G5JXX0</accession>
<reference evidence="1 2" key="1">
    <citation type="journal article" date="2014" name="Int. J. Syst. Evol. Microbiol.">
        <title>Phylogenomics and the dynamic genome evolution of the genus Streptococcus.</title>
        <authorList>
            <consortium name="The Broad Institute Genome Sequencing Platform"/>
            <person name="Richards V.P."/>
            <person name="Palmer S.R."/>
            <person name="Pavinski Bitar P.D."/>
            <person name="Qin X."/>
            <person name="Weinstock G.M."/>
            <person name="Highlander S.K."/>
            <person name="Town C.D."/>
            <person name="Burne R.A."/>
            <person name="Stanhope M.J."/>
        </authorList>
    </citation>
    <scope>NUCLEOTIDE SEQUENCE [LARGE SCALE GENOMIC DNA]</scope>
    <source>
        <strain evidence="1 2">NCTC 11558</strain>
    </source>
</reference>
<evidence type="ECO:0000313" key="2">
    <source>
        <dbReference type="Proteomes" id="UP000003573"/>
    </source>
</evidence>
<dbReference type="STRING" id="764298.STRMA_0015"/>
<dbReference type="EMBL" id="AEUW02000001">
    <property type="protein sequence ID" value="EHJ52554.1"/>
    <property type="molecule type" value="Genomic_DNA"/>
</dbReference>
<evidence type="ECO:0000313" key="1">
    <source>
        <dbReference type="EMBL" id="EHJ52554.1"/>
    </source>
</evidence>
<dbReference type="AlphaFoldDB" id="G5JXX0"/>
<sequence length="45" mass="5011">MIDYRQSFSMTVSLNYSYSPSVFDGGGTAKSFFCQNTIETCSLLL</sequence>
<dbReference type="Proteomes" id="UP000003573">
    <property type="component" value="Unassembled WGS sequence"/>
</dbReference>
<gene>
    <name evidence="1" type="ORF">STRMA_0015</name>
</gene>
<comment type="caution">
    <text evidence="1">The sequence shown here is derived from an EMBL/GenBank/DDBJ whole genome shotgun (WGS) entry which is preliminary data.</text>
</comment>
<name>G5JXX0_9STRE</name>
<proteinExistence type="predicted"/>
<organism evidence="1 2">
    <name type="scientific">Streptococcus macacae NCTC 11558</name>
    <dbReference type="NCBI Taxonomy" id="764298"/>
    <lineage>
        <taxon>Bacteria</taxon>
        <taxon>Bacillati</taxon>
        <taxon>Bacillota</taxon>
        <taxon>Bacilli</taxon>
        <taxon>Lactobacillales</taxon>
        <taxon>Streptococcaceae</taxon>
        <taxon>Streptococcus</taxon>
    </lineage>
</organism>
<keyword evidence="2" id="KW-1185">Reference proteome</keyword>